<gene>
    <name evidence="4" type="primary">tdh_2</name>
    <name evidence="4" type="ORF">NRB20_40580</name>
</gene>
<dbReference type="SUPFAM" id="SSF51735">
    <property type="entry name" value="NAD(P)-binding Rossmann-fold domains"/>
    <property type="match status" value="1"/>
</dbReference>
<dbReference type="InterPro" id="IPR011032">
    <property type="entry name" value="GroES-like_sf"/>
</dbReference>
<feature type="domain" description="Alcohol dehydrogenase-like C-terminal" evidence="2">
    <location>
        <begin position="174"/>
        <end position="314"/>
    </location>
</feature>
<proteinExistence type="predicted"/>
<dbReference type="SUPFAM" id="SSF50129">
    <property type="entry name" value="GroES-like"/>
    <property type="match status" value="1"/>
</dbReference>
<keyword evidence="5" id="KW-1185">Reference proteome</keyword>
<dbReference type="InterPro" id="IPR036291">
    <property type="entry name" value="NAD(P)-bd_dom_sf"/>
</dbReference>
<dbReference type="Gene3D" id="3.40.50.720">
    <property type="entry name" value="NAD(P)-binding Rossmann-like Domain"/>
    <property type="match status" value="1"/>
</dbReference>
<dbReference type="EMBL" id="WEGK01000008">
    <property type="protein sequence ID" value="MQY20949.1"/>
    <property type="molecule type" value="Genomic_DNA"/>
</dbReference>
<dbReference type="PANTHER" id="PTHR43189:SF1">
    <property type="entry name" value="ZINC-TYPE ALCOHOL DEHYDROGENASE-LIKE PROTEIN C1198.01"/>
    <property type="match status" value="1"/>
</dbReference>
<dbReference type="InterPro" id="IPR013149">
    <property type="entry name" value="ADH-like_C"/>
</dbReference>
<feature type="domain" description="Alcohol dehydrogenase-like N-terminal" evidence="3">
    <location>
        <begin position="26"/>
        <end position="136"/>
    </location>
</feature>
<dbReference type="Pfam" id="PF00107">
    <property type="entry name" value="ADH_zinc_N"/>
    <property type="match status" value="1"/>
</dbReference>
<dbReference type="GO" id="GO:0008743">
    <property type="term" value="F:L-threonine 3-dehydrogenase activity"/>
    <property type="evidence" value="ECO:0007669"/>
    <property type="project" value="UniProtKB-EC"/>
</dbReference>
<dbReference type="InterPro" id="IPR013154">
    <property type="entry name" value="ADH-like_N"/>
</dbReference>
<keyword evidence="1 4" id="KW-0560">Oxidoreductase</keyword>
<dbReference type="AlphaFoldDB" id="A0A7K0D5D4"/>
<evidence type="ECO:0000256" key="1">
    <source>
        <dbReference type="ARBA" id="ARBA00023002"/>
    </source>
</evidence>
<comment type="caution">
    <text evidence="4">The sequence shown here is derived from an EMBL/GenBank/DDBJ whole genome shotgun (WGS) entry which is preliminary data.</text>
</comment>
<organism evidence="4 5">
    <name type="scientific">Nocardia macrotermitis</name>
    <dbReference type="NCBI Taxonomy" id="2585198"/>
    <lineage>
        <taxon>Bacteria</taxon>
        <taxon>Bacillati</taxon>
        <taxon>Actinomycetota</taxon>
        <taxon>Actinomycetes</taxon>
        <taxon>Mycobacteriales</taxon>
        <taxon>Nocardiaceae</taxon>
        <taxon>Nocardia</taxon>
    </lineage>
</organism>
<dbReference type="EC" id="1.1.1.103" evidence="4"/>
<dbReference type="PANTHER" id="PTHR43189">
    <property type="entry name" value="ZINC-TYPE ALCOHOL DEHYDROGENASE-LIKE PROTEIN C1198.01-RELATED"/>
    <property type="match status" value="1"/>
</dbReference>
<dbReference type="Gene3D" id="3.90.180.10">
    <property type="entry name" value="Medium-chain alcohol dehydrogenases, catalytic domain"/>
    <property type="match status" value="1"/>
</dbReference>
<evidence type="ECO:0000313" key="4">
    <source>
        <dbReference type="EMBL" id="MQY20949.1"/>
    </source>
</evidence>
<reference evidence="4 5" key="1">
    <citation type="submission" date="2019-10" db="EMBL/GenBank/DDBJ databases">
        <title>Nocardia macrotermitis sp. nov. and Nocardia aurantia sp. nov., isolated from the gut of fungus growing-termite Macrotermes natalensis.</title>
        <authorList>
            <person name="Benndorf R."/>
            <person name="Schwitalla J."/>
            <person name="Martin K."/>
            <person name="De Beer W."/>
            <person name="Kaster A.-K."/>
            <person name="Vollmers J."/>
            <person name="Poulsen M."/>
            <person name="Beemelmanns C."/>
        </authorList>
    </citation>
    <scope>NUCLEOTIDE SEQUENCE [LARGE SCALE GENOMIC DNA]</scope>
    <source>
        <strain evidence="4 5">RB20</strain>
    </source>
</reference>
<sequence>MNDTMRAVSLRDGTLALREIARPVPGPGQILVRTLACAICASDHHYMDHPEVAAADRSGMRVHAPDQDVVMGHEYCAELVEYGPDTQRQWPIGTRVTSVPALFVDGGMRIIGMAPDAPGGFGEYFLLSEGFARSLPDDLPVERLALVDAMAVGWYYTRVGHNDTTVPLVIGLGAIGLSVVAALKQRGAKTVVAADFSPSRRKLAREFGADVVIDPAERPTFEQWRAAAWGNSEDVHDRIALAGLAPCTVYECTGVEGVLADIIENCPIGTRILSAGGAGSDTISSATAHLKGINLQFGGGPAVEDWYETLDLVVSGGLDPEPLIGETVGIDGLADAFERARASDAPPRIVFTTA</sequence>
<dbReference type="Proteomes" id="UP000438448">
    <property type="component" value="Unassembled WGS sequence"/>
</dbReference>
<evidence type="ECO:0000259" key="2">
    <source>
        <dbReference type="Pfam" id="PF00107"/>
    </source>
</evidence>
<name>A0A7K0D5D4_9NOCA</name>
<dbReference type="RefSeq" id="WP_227833689.1">
    <property type="nucleotide sequence ID" value="NZ_WEGK01000008.1"/>
</dbReference>
<evidence type="ECO:0000259" key="3">
    <source>
        <dbReference type="Pfam" id="PF08240"/>
    </source>
</evidence>
<accession>A0A7K0D5D4</accession>
<protein>
    <submittedName>
        <fullName evidence="4">L-threonine 3-dehydrogenase</fullName>
        <ecNumber evidence="4">1.1.1.103</ecNumber>
    </submittedName>
</protein>
<evidence type="ECO:0000313" key="5">
    <source>
        <dbReference type="Proteomes" id="UP000438448"/>
    </source>
</evidence>
<dbReference type="Pfam" id="PF08240">
    <property type="entry name" value="ADH_N"/>
    <property type="match status" value="1"/>
</dbReference>